<dbReference type="RefSeq" id="WP_135658405.1">
    <property type="nucleotide sequence ID" value="NZ_JAJUFJ010000007.1"/>
</dbReference>
<comment type="subcellular location">
    <subcellularLocation>
        <location evidence="1">Cell membrane</location>
        <topology evidence="1">Peripheral membrane protein</topology>
    </subcellularLocation>
</comment>
<dbReference type="NCBIfam" id="TIGR01727">
    <property type="entry name" value="oligo_HPY"/>
    <property type="match status" value="1"/>
</dbReference>
<dbReference type="Pfam" id="PF00005">
    <property type="entry name" value="ABC_tran"/>
    <property type="match status" value="1"/>
</dbReference>
<evidence type="ECO:0000256" key="2">
    <source>
        <dbReference type="ARBA" id="ARBA00005417"/>
    </source>
</evidence>
<reference evidence="9 10" key="1">
    <citation type="submission" date="2019-04" db="EMBL/GenBank/DDBJ databases">
        <authorList>
            <person name="Poehlein A."/>
            <person name="Bengelsdorf F.R."/>
            <person name="Duerre P."/>
            <person name="Daniel R."/>
        </authorList>
    </citation>
    <scope>NUCLEOTIDE SEQUENCE [LARGE SCALE GENOMIC DNA]</scope>
    <source>
        <strain evidence="9 10">BS-1</strain>
    </source>
</reference>
<evidence type="ECO:0000256" key="5">
    <source>
        <dbReference type="ARBA" id="ARBA00022741"/>
    </source>
</evidence>
<name>A0A4Z0YDN7_9FIRM</name>
<keyword evidence="5" id="KW-0547">Nucleotide-binding</keyword>
<accession>A0A4Z0YDN7</accession>
<dbReference type="SUPFAM" id="SSF52540">
    <property type="entry name" value="P-loop containing nucleoside triphosphate hydrolases"/>
    <property type="match status" value="1"/>
</dbReference>
<dbReference type="FunFam" id="3.40.50.300:FF:000016">
    <property type="entry name" value="Oligopeptide ABC transporter ATP-binding component"/>
    <property type="match status" value="1"/>
</dbReference>
<evidence type="ECO:0000256" key="3">
    <source>
        <dbReference type="ARBA" id="ARBA00022448"/>
    </source>
</evidence>
<dbReference type="Pfam" id="PF08352">
    <property type="entry name" value="oligo_HPY"/>
    <property type="match status" value="1"/>
</dbReference>
<dbReference type="PROSITE" id="PS50893">
    <property type="entry name" value="ABC_TRANSPORTER_2"/>
    <property type="match status" value="1"/>
</dbReference>
<dbReference type="GO" id="GO:0015833">
    <property type="term" value="P:peptide transport"/>
    <property type="evidence" value="ECO:0007669"/>
    <property type="project" value="InterPro"/>
</dbReference>
<evidence type="ECO:0000256" key="1">
    <source>
        <dbReference type="ARBA" id="ARBA00004202"/>
    </source>
</evidence>
<dbReference type="GO" id="GO:0005886">
    <property type="term" value="C:plasma membrane"/>
    <property type="evidence" value="ECO:0007669"/>
    <property type="project" value="UniProtKB-SubCell"/>
</dbReference>
<sequence>MSSLLEVENLHVHIKTQLGVVQAVRGVSFSLEKGETLAIVGESGSGKSITVKGIMGLLPNNGRVAEGVVRMEGRELTTLPEREMQKIRGEEISMIFQDPMTSLNPTMTVGKQIMEVIHEHHPELSKETLKERAIEQIRLVGLSNPETRFGQYPHQLSGGMRQRVIIAIALACNPKILIADEPTTALDVTIQAQILDLMKELQGKIDTSIILITHNLGVVANIADRVAVMYGGRLVETGGLRDLFYETAHPYTKGLLASIPKLHEHNQQLFSILGTPPDLMDPPKGCPFAARCPHTMKVCQEYMPEYTSLSGTHKAACWLLDERAKKQGKDGADNA</sequence>
<keyword evidence="10" id="KW-1185">Reference proteome</keyword>
<comment type="caution">
    <text evidence="9">The sequence shown here is derived from an EMBL/GenBank/DDBJ whole genome shotgun (WGS) entry which is preliminary data.</text>
</comment>
<protein>
    <submittedName>
        <fullName evidence="9">Oligopeptide transport ATP-binding protein OppD</fullName>
    </submittedName>
</protein>
<dbReference type="EMBL" id="SRMQ01000003">
    <property type="protein sequence ID" value="TGJ76923.1"/>
    <property type="molecule type" value="Genomic_DNA"/>
</dbReference>
<evidence type="ECO:0000313" key="10">
    <source>
        <dbReference type="Proteomes" id="UP000297714"/>
    </source>
</evidence>
<dbReference type="Gene3D" id="3.40.50.300">
    <property type="entry name" value="P-loop containing nucleotide triphosphate hydrolases"/>
    <property type="match status" value="1"/>
</dbReference>
<dbReference type="AlphaFoldDB" id="A0A4Z0YDN7"/>
<dbReference type="InterPro" id="IPR027417">
    <property type="entry name" value="P-loop_NTPase"/>
</dbReference>
<dbReference type="PANTHER" id="PTHR43297:SF2">
    <property type="entry name" value="DIPEPTIDE TRANSPORT ATP-BINDING PROTEIN DPPD"/>
    <property type="match status" value="1"/>
</dbReference>
<dbReference type="GO" id="GO:0005524">
    <property type="term" value="F:ATP binding"/>
    <property type="evidence" value="ECO:0007669"/>
    <property type="project" value="UniProtKB-KW"/>
</dbReference>
<keyword evidence="4" id="KW-1003">Cell membrane</keyword>
<dbReference type="InterPro" id="IPR003439">
    <property type="entry name" value="ABC_transporter-like_ATP-bd"/>
</dbReference>
<organism evidence="9 10">
    <name type="scientific">Caproiciproducens galactitolivorans</name>
    <dbReference type="NCBI Taxonomy" id="642589"/>
    <lineage>
        <taxon>Bacteria</taxon>
        <taxon>Bacillati</taxon>
        <taxon>Bacillota</taxon>
        <taxon>Clostridia</taxon>
        <taxon>Eubacteriales</taxon>
        <taxon>Acutalibacteraceae</taxon>
        <taxon>Caproiciproducens</taxon>
    </lineage>
</organism>
<dbReference type="CDD" id="cd03257">
    <property type="entry name" value="ABC_NikE_OppD_transporters"/>
    <property type="match status" value="1"/>
</dbReference>
<proteinExistence type="inferred from homology"/>
<keyword evidence="6 9" id="KW-0067">ATP-binding</keyword>
<feature type="domain" description="ABC transporter" evidence="8">
    <location>
        <begin position="5"/>
        <end position="256"/>
    </location>
</feature>
<dbReference type="SMART" id="SM00382">
    <property type="entry name" value="AAA"/>
    <property type="match status" value="1"/>
</dbReference>
<evidence type="ECO:0000256" key="4">
    <source>
        <dbReference type="ARBA" id="ARBA00022475"/>
    </source>
</evidence>
<gene>
    <name evidence="9" type="primary">oppD_2</name>
    <name evidence="9" type="ORF">CAGA_09960</name>
</gene>
<dbReference type="InterPro" id="IPR003593">
    <property type="entry name" value="AAA+_ATPase"/>
</dbReference>
<evidence type="ECO:0000256" key="6">
    <source>
        <dbReference type="ARBA" id="ARBA00022840"/>
    </source>
</evidence>
<dbReference type="OrthoDB" id="9806285at2"/>
<keyword evidence="3" id="KW-0813">Transport</keyword>
<dbReference type="InterPro" id="IPR050388">
    <property type="entry name" value="ABC_Ni/Peptide_Import"/>
</dbReference>
<evidence type="ECO:0000256" key="7">
    <source>
        <dbReference type="ARBA" id="ARBA00023136"/>
    </source>
</evidence>
<dbReference type="Proteomes" id="UP000297714">
    <property type="component" value="Unassembled WGS sequence"/>
</dbReference>
<dbReference type="InterPro" id="IPR013563">
    <property type="entry name" value="Oligopep_ABC_C"/>
</dbReference>
<evidence type="ECO:0000313" key="9">
    <source>
        <dbReference type="EMBL" id="TGJ76923.1"/>
    </source>
</evidence>
<comment type="similarity">
    <text evidence="2">Belongs to the ABC transporter superfamily.</text>
</comment>
<dbReference type="PANTHER" id="PTHR43297">
    <property type="entry name" value="OLIGOPEPTIDE TRANSPORT ATP-BINDING PROTEIN APPD"/>
    <property type="match status" value="1"/>
</dbReference>
<dbReference type="InterPro" id="IPR017871">
    <property type="entry name" value="ABC_transporter-like_CS"/>
</dbReference>
<dbReference type="GO" id="GO:0016887">
    <property type="term" value="F:ATP hydrolysis activity"/>
    <property type="evidence" value="ECO:0007669"/>
    <property type="project" value="InterPro"/>
</dbReference>
<dbReference type="PROSITE" id="PS00211">
    <property type="entry name" value="ABC_TRANSPORTER_1"/>
    <property type="match status" value="1"/>
</dbReference>
<evidence type="ECO:0000259" key="8">
    <source>
        <dbReference type="PROSITE" id="PS50893"/>
    </source>
</evidence>
<keyword evidence="7" id="KW-0472">Membrane</keyword>